<dbReference type="InterPro" id="IPR036047">
    <property type="entry name" value="F-box-like_dom_sf"/>
</dbReference>
<evidence type="ECO:0000313" key="2">
    <source>
        <dbReference type="EMBL" id="CAH9142953.1"/>
    </source>
</evidence>
<reference evidence="2" key="1">
    <citation type="submission" date="2022-07" db="EMBL/GenBank/DDBJ databases">
        <authorList>
            <person name="Macas J."/>
            <person name="Novak P."/>
            <person name="Neumann P."/>
        </authorList>
    </citation>
    <scope>NUCLEOTIDE SEQUENCE</scope>
</reference>
<dbReference type="InterPro" id="IPR013187">
    <property type="entry name" value="F-box-assoc_dom_typ3"/>
</dbReference>
<dbReference type="AlphaFoldDB" id="A0AAV0G6S9"/>
<dbReference type="EMBL" id="CAMAPF010001045">
    <property type="protein sequence ID" value="CAH9142953.1"/>
    <property type="molecule type" value="Genomic_DNA"/>
</dbReference>
<dbReference type="SUPFAM" id="SSF81383">
    <property type="entry name" value="F-box domain"/>
    <property type="match status" value="1"/>
</dbReference>
<protein>
    <recommendedName>
        <fullName evidence="1">F-box associated beta-propeller type 3 domain-containing protein</fullName>
    </recommendedName>
</protein>
<dbReference type="NCBIfam" id="TIGR01640">
    <property type="entry name" value="F_box_assoc_1"/>
    <property type="match status" value="1"/>
</dbReference>
<dbReference type="PANTHER" id="PTHR31111">
    <property type="entry name" value="BNAA05G37150D PROTEIN-RELATED"/>
    <property type="match status" value="1"/>
</dbReference>
<evidence type="ECO:0000259" key="1">
    <source>
        <dbReference type="Pfam" id="PF08268"/>
    </source>
</evidence>
<keyword evidence="3" id="KW-1185">Reference proteome</keyword>
<proteinExistence type="predicted"/>
<accession>A0AAV0G6S9</accession>
<dbReference type="Proteomes" id="UP001152523">
    <property type="component" value="Unassembled WGS sequence"/>
</dbReference>
<evidence type="ECO:0000313" key="3">
    <source>
        <dbReference type="Proteomes" id="UP001152523"/>
    </source>
</evidence>
<dbReference type="InterPro" id="IPR017451">
    <property type="entry name" value="F-box-assoc_interact_dom"/>
</dbReference>
<dbReference type="PANTHER" id="PTHR31111:SF138">
    <property type="entry name" value="F-BOX ASSOCIATED DOMAIN-CONTAINING PROTEIN"/>
    <property type="match status" value="1"/>
</dbReference>
<name>A0AAV0G6S9_9ASTE</name>
<dbReference type="Pfam" id="PF08268">
    <property type="entry name" value="FBA_3"/>
    <property type="match status" value="1"/>
</dbReference>
<sequence>MQAIRTTSLWIYKCIDFTYSIIIKFLEKKRPSAPGRRSLRPREIGKLSLLHQDILFEILVRLDHQSLRKLNCVSRFFTDPSFEVSYVNWTTSPIHGTTILFSFQAPFVPDRRSSYYGLQQEEFYTINYNSHEEEGKLIHAKRVRHLEEERLQHLRCVSLAKGVLCFVNSSREYITCDRVTGQHISFPATPRWSKPPADPRVLLGFDGSSRTYKILKSEAWYETCTVKHWVITVRVGEYWREIDESSSPLFQPYSHFSRSVCVDSVIYSYNRTCNIERWERVEGGFYIVAFDLESESFHGMPFPPVERKHYDDFVRNSTLVESDGRLAIIHVCNGMVITWSFEPSSSCWNKKHAIALPPEVVEASRLPRLLDGNKFLGSFSVTPAGEVVLLMPRRRTSSLWILLEKVGVKPIWKKFRISGLGDFPNFVHRSFKAVVVVQNITENFFHRE</sequence>
<feature type="domain" description="F-box associated beta-propeller type 3" evidence="1">
    <location>
        <begin position="126"/>
        <end position="402"/>
    </location>
</feature>
<gene>
    <name evidence="2" type="ORF">CEPIT_LOCUS40294</name>
</gene>
<comment type="caution">
    <text evidence="2">The sequence shown here is derived from an EMBL/GenBank/DDBJ whole genome shotgun (WGS) entry which is preliminary data.</text>
</comment>
<organism evidence="2 3">
    <name type="scientific">Cuscuta epithymum</name>
    <dbReference type="NCBI Taxonomy" id="186058"/>
    <lineage>
        <taxon>Eukaryota</taxon>
        <taxon>Viridiplantae</taxon>
        <taxon>Streptophyta</taxon>
        <taxon>Embryophyta</taxon>
        <taxon>Tracheophyta</taxon>
        <taxon>Spermatophyta</taxon>
        <taxon>Magnoliopsida</taxon>
        <taxon>eudicotyledons</taxon>
        <taxon>Gunneridae</taxon>
        <taxon>Pentapetalae</taxon>
        <taxon>asterids</taxon>
        <taxon>lamiids</taxon>
        <taxon>Solanales</taxon>
        <taxon>Convolvulaceae</taxon>
        <taxon>Cuscuteae</taxon>
        <taxon>Cuscuta</taxon>
        <taxon>Cuscuta subgen. Cuscuta</taxon>
    </lineage>
</organism>